<dbReference type="Gene3D" id="3.10.290.10">
    <property type="entry name" value="RNA-binding S4 domain"/>
    <property type="match status" value="1"/>
</dbReference>
<dbReference type="GO" id="GO:0003735">
    <property type="term" value="F:structural constituent of ribosome"/>
    <property type="evidence" value="ECO:0007669"/>
    <property type="project" value="InterPro"/>
</dbReference>
<dbReference type="KEGG" id="naer:MJ1_0658"/>
<evidence type="ECO:0000259" key="7">
    <source>
        <dbReference type="SMART" id="SM00363"/>
    </source>
</evidence>
<keyword evidence="3 6" id="KW-0689">Ribosomal protein</keyword>
<proteinExistence type="inferred from homology"/>
<keyword evidence="1" id="KW-0699">rRNA-binding</keyword>
<name>A0A915SKQ6_9ARCH</name>
<accession>A0A915SKQ6</accession>
<evidence type="ECO:0000256" key="5">
    <source>
        <dbReference type="ARBA" id="ARBA00035272"/>
    </source>
</evidence>
<dbReference type="Pfam" id="PF08071">
    <property type="entry name" value="RS4NT"/>
    <property type="match status" value="1"/>
</dbReference>
<evidence type="ECO:0000256" key="1">
    <source>
        <dbReference type="ARBA" id="ARBA00022730"/>
    </source>
</evidence>
<dbReference type="InterPro" id="IPR036986">
    <property type="entry name" value="S4_RNA-bd_sf"/>
</dbReference>
<dbReference type="SUPFAM" id="SSF55174">
    <property type="entry name" value="Alpha-L RNA-binding motif"/>
    <property type="match status" value="1"/>
</dbReference>
<dbReference type="Proteomes" id="UP001055553">
    <property type="component" value="Chromosome"/>
</dbReference>
<keyword evidence="4 6" id="KW-0687">Ribonucleoprotein</keyword>
<dbReference type="AlphaFoldDB" id="A0A915SKQ6"/>
<keyword evidence="9" id="KW-1185">Reference proteome</keyword>
<reference evidence="9" key="1">
    <citation type="journal article" date="2022" name="Int. J. Syst. Evol. Microbiol.">
        <title>Nanobdella aerobiophila gen. nov., sp. nov., a thermoacidophilic, obligate ectosymbiotic archaeon, and proposal of Nanobdellaceae fam. nov., Nanobdellales ord. nov. and Nanobdellia class. nov.</title>
        <authorList>
            <person name="Kato S."/>
            <person name="Ogasawara A."/>
            <person name="Itoh T."/>
            <person name="Sakai H.D."/>
            <person name="Shimizu M."/>
            <person name="Yuki M."/>
            <person name="Kaneko M."/>
            <person name="Takashina T."/>
            <person name="Ohkuma M."/>
        </authorList>
    </citation>
    <scope>NUCLEOTIDE SEQUENCE [LARGE SCALE GENOMIC DNA]</scope>
    <source>
        <strain evidence="9">MJ1</strain>
    </source>
</reference>
<dbReference type="PANTHER" id="PTHR11581:SF0">
    <property type="entry name" value="SMALL RIBOSOMAL SUBUNIT PROTEIN ES4"/>
    <property type="match status" value="1"/>
</dbReference>
<dbReference type="PROSITE" id="PS50889">
    <property type="entry name" value="S4"/>
    <property type="match status" value="1"/>
</dbReference>
<dbReference type="Pfam" id="PF01479">
    <property type="entry name" value="S4"/>
    <property type="match status" value="1"/>
</dbReference>
<dbReference type="Pfam" id="PF00900">
    <property type="entry name" value="Ribosomal_S4e"/>
    <property type="match status" value="1"/>
</dbReference>
<dbReference type="InterPro" id="IPR013843">
    <property type="entry name" value="Ribosomal_eS4_N"/>
</dbReference>
<sequence length="243" mass="28055">MANISNKRHLRAITAPKTWPISRKNRYWIIRPTTTGYKFNYSMPILLWLRDYLKLAKDKKEALYLIKSGRVLVNNKKLNDLGYSVGIFDVIQFPELKKYYRVLISSNLKLKLLEIPEEEKDIKIVRIVKKSLIKNGKIQLTTIDGHNYIIDNKDIKVGDSLVINTVSNKISNILKIGEGSIIYVFYGAKAGSVGKLESIRIFKRTFGNNRIIEFQNLNNNSKDQTIYDYAMVVGEKEPIIKIQ</sequence>
<dbReference type="InterPro" id="IPR013845">
    <property type="entry name" value="Ribosomal_eS4_central_region"/>
</dbReference>
<dbReference type="EMBL" id="AP019769">
    <property type="protein sequence ID" value="BBL45803.1"/>
    <property type="molecule type" value="Genomic_DNA"/>
</dbReference>
<dbReference type="PANTHER" id="PTHR11581">
    <property type="entry name" value="30S/40S RIBOSOMAL PROTEIN S4"/>
    <property type="match status" value="1"/>
</dbReference>
<dbReference type="SMART" id="SM00363">
    <property type="entry name" value="S4"/>
    <property type="match status" value="1"/>
</dbReference>
<dbReference type="GO" id="GO:0006412">
    <property type="term" value="P:translation"/>
    <property type="evidence" value="ECO:0007669"/>
    <property type="project" value="UniProtKB-UniRule"/>
</dbReference>
<dbReference type="NCBIfam" id="NF003312">
    <property type="entry name" value="PRK04313.1"/>
    <property type="match status" value="1"/>
</dbReference>
<dbReference type="Gene3D" id="2.40.50.740">
    <property type="match status" value="1"/>
</dbReference>
<comment type="similarity">
    <text evidence="6">Belongs to the eukaryotic ribosomal protein eS4 family.</text>
</comment>
<dbReference type="InterPro" id="IPR000876">
    <property type="entry name" value="Ribosomal_eS4"/>
</dbReference>
<dbReference type="GO" id="GO:0019843">
    <property type="term" value="F:rRNA binding"/>
    <property type="evidence" value="ECO:0007669"/>
    <property type="project" value="UniProtKB-KW"/>
</dbReference>
<feature type="domain" description="RNA-binding S4" evidence="7">
    <location>
        <begin position="43"/>
        <end position="108"/>
    </location>
</feature>
<gene>
    <name evidence="6" type="primary">rps4e</name>
    <name evidence="8" type="ORF">MJ1_0658</name>
</gene>
<evidence type="ECO:0000313" key="9">
    <source>
        <dbReference type="Proteomes" id="UP001055553"/>
    </source>
</evidence>
<evidence type="ECO:0000256" key="6">
    <source>
        <dbReference type="HAMAP-Rule" id="MF_00485"/>
    </source>
</evidence>
<dbReference type="HAMAP" id="MF_00485">
    <property type="entry name" value="Ribosomal_eS4"/>
    <property type="match status" value="1"/>
</dbReference>
<protein>
    <recommendedName>
        <fullName evidence="5 6">Small ribosomal subunit protein eS4</fullName>
    </recommendedName>
</protein>
<keyword evidence="2 6" id="KW-0694">RNA-binding</keyword>
<organism evidence="8 9">
    <name type="scientific">Nanobdella aerobiophila</name>
    <dbReference type="NCBI Taxonomy" id="2586965"/>
    <lineage>
        <taxon>Archaea</taxon>
        <taxon>Nanobdellota</taxon>
        <taxon>Nanobdellia</taxon>
        <taxon>Nanobdellales</taxon>
        <taxon>Nanobdellaceae</taxon>
        <taxon>Nanobdella</taxon>
    </lineage>
</organism>
<dbReference type="InterPro" id="IPR002942">
    <property type="entry name" value="S4_RNA-bd"/>
</dbReference>
<dbReference type="GO" id="GO:0022627">
    <property type="term" value="C:cytosolic small ribosomal subunit"/>
    <property type="evidence" value="ECO:0007669"/>
    <property type="project" value="TreeGrafter"/>
</dbReference>
<evidence type="ECO:0000256" key="4">
    <source>
        <dbReference type="ARBA" id="ARBA00023274"/>
    </source>
</evidence>
<dbReference type="GeneID" id="74568601"/>
<evidence type="ECO:0000313" key="8">
    <source>
        <dbReference type="EMBL" id="BBL45803.1"/>
    </source>
</evidence>
<evidence type="ECO:0000256" key="2">
    <source>
        <dbReference type="ARBA" id="ARBA00022884"/>
    </source>
</evidence>
<evidence type="ECO:0000256" key="3">
    <source>
        <dbReference type="ARBA" id="ARBA00022980"/>
    </source>
</evidence>
<dbReference type="InterPro" id="IPR038237">
    <property type="entry name" value="Ribosomal_eS4_central_sf"/>
</dbReference>
<dbReference type="RefSeq" id="WP_258393114.1">
    <property type="nucleotide sequence ID" value="NZ_AP019769.1"/>
</dbReference>
<dbReference type="CDD" id="cd00165">
    <property type="entry name" value="S4"/>
    <property type="match status" value="1"/>
</dbReference>